<dbReference type="CDD" id="cd00293">
    <property type="entry name" value="USP-like"/>
    <property type="match status" value="1"/>
</dbReference>
<dbReference type="InterPro" id="IPR014729">
    <property type="entry name" value="Rossmann-like_a/b/a_fold"/>
</dbReference>
<evidence type="ECO:0000313" key="3">
    <source>
        <dbReference type="EMBL" id="UOE20547.1"/>
    </source>
</evidence>
<dbReference type="EMBL" id="CP063196">
    <property type="protein sequence ID" value="UOE20547.1"/>
    <property type="molecule type" value="Genomic_DNA"/>
</dbReference>
<dbReference type="RefSeq" id="WP_068692987.1">
    <property type="nucleotide sequence ID" value="NZ_CP063196.1"/>
</dbReference>
<keyword evidence="4" id="KW-1185">Reference proteome</keyword>
<feature type="domain" description="UspA" evidence="2">
    <location>
        <begin position="10"/>
        <end position="147"/>
    </location>
</feature>
<dbReference type="AlphaFoldDB" id="A0AA97LYD2"/>
<reference evidence="3" key="1">
    <citation type="submission" date="2020-10" db="EMBL/GenBank/DDBJ databases">
        <title>De novo genome project of the cellulose decomposer Thermobifida halotolerans type strain.</title>
        <authorList>
            <person name="Nagy I."/>
            <person name="Horvath B."/>
            <person name="Kukolya J."/>
            <person name="Nagy I."/>
            <person name="Orsini M."/>
        </authorList>
    </citation>
    <scope>NUCLEOTIDE SEQUENCE</scope>
    <source>
        <strain evidence="3">DSM 44931</strain>
    </source>
</reference>
<organism evidence="3 4">
    <name type="scientific">Thermobifida halotolerans</name>
    <dbReference type="NCBI Taxonomy" id="483545"/>
    <lineage>
        <taxon>Bacteria</taxon>
        <taxon>Bacillati</taxon>
        <taxon>Actinomycetota</taxon>
        <taxon>Actinomycetes</taxon>
        <taxon>Streptosporangiales</taxon>
        <taxon>Nocardiopsidaceae</taxon>
        <taxon>Thermobifida</taxon>
    </lineage>
</organism>
<dbReference type="SUPFAM" id="SSF52402">
    <property type="entry name" value="Adenine nucleotide alpha hydrolases-like"/>
    <property type="match status" value="2"/>
</dbReference>
<dbReference type="PANTHER" id="PTHR31964">
    <property type="entry name" value="ADENINE NUCLEOTIDE ALPHA HYDROLASES-LIKE SUPERFAMILY PROTEIN"/>
    <property type="match status" value="1"/>
</dbReference>
<evidence type="ECO:0000313" key="4">
    <source>
        <dbReference type="Proteomes" id="UP000265719"/>
    </source>
</evidence>
<feature type="domain" description="UspA" evidence="2">
    <location>
        <begin position="158"/>
        <end position="300"/>
    </location>
</feature>
<evidence type="ECO:0000259" key="2">
    <source>
        <dbReference type="Pfam" id="PF00582"/>
    </source>
</evidence>
<accession>A0AA97LYD2</accession>
<dbReference type="Pfam" id="PF00582">
    <property type="entry name" value="Usp"/>
    <property type="match status" value="2"/>
</dbReference>
<dbReference type="InterPro" id="IPR006015">
    <property type="entry name" value="Universal_stress_UspA"/>
</dbReference>
<name>A0AA97LYD2_9ACTN</name>
<dbReference type="KEGG" id="thao:NI17_004800"/>
<comment type="similarity">
    <text evidence="1">Belongs to the universal stress protein A family.</text>
</comment>
<dbReference type="PRINTS" id="PR01438">
    <property type="entry name" value="UNVRSLSTRESS"/>
</dbReference>
<protein>
    <submittedName>
        <fullName evidence="3">Universal stress protein</fullName>
    </submittedName>
</protein>
<evidence type="ECO:0000256" key="1">
    <source>
        <dbReference type="ARBA" id="ARBA00008791"/>
    </source>
</evidence>
<dbReference type="Proteomes" id="UP000265719">
    <property type="component" value="Chromosome"/>
</dbReference>
<gene>
    <name evidence="3" type="ORF">NI17_004800</name>
</gene>
<sequence>MPDREAAAGTVVVGVDGSEGSMNALDWAADAAAGRGATLRLVYAMSLPLVTTPLGGPIRTAPSQEVSDSAAALLDEALHRARARVPNLKAVTESSRVEPHHALLKAAEEADLVVVGSRGLSGAKSLFLGSVAQRVASHAPCPVVVVPPTSQEPTARRGRVVVGVDGSAHAAAALRFALVEAERMRAELVAVYAWQVPDTPVDPFTVLDTDVEVDRQRQVERARDWLLEVVDAARTPLTRGVPVRAAAPEEHPAAALLAEGADADLVVVGSRGRGGFTGMLLGSVSRSVLHHAVVPVAVVHVAEKSD</sequence>
<proteinExistence type="inferred from homology"/>
<dbReference type="Gene3D" id="3.40.50.620">
    <property type="entry name" value="HUPs"/>
    <property type="match status" value="2"/>
</dbReference>
<dbReference type="PANTHER" id="PTHR31964:SF113">
    <property type="entry name" value="USPA DOMAIN-CONTAINING PROTEIN"/>
    <property type="match status" value="1"/>
</dbReference>
<dbReference type="InterPro" id="IPR006016">
    <property type="entry name" value="UspA"/>
</dbReference>